<evidence type="ECO:0000256" key="1">
    <source>
        <dbReference type="ARBA" id="ARBA00023235"/>
    </source>
</evidence>
<dbReference type="AlphaFoldDB" id="X0SBA2"/>
<gene>
    <name evidence="3" type="ORF">S01H1_13104</name>
</gene>
<keyword evidence="1" id="KW-0413">Isomerase</keyword>
<dbReference type="PANTHER" id="PTHR36120">
    <property type="entry name" value="FUCOSE ISOMERASE"/>
    <property type="match status" value="1"/>
</dbReference>
<dbReference type="InterPro" id="IPR009015">
    <property type="entry name" value="Fucose_isomerase_N/cen_sf"/>
</dbReference>
<dbReference type="GO" id="GO:0005996">
    <property type="term" value="P:monosaccharide metabolic process"/>
    <property type="evidence" value="ECO:0007669"/>
    <property type="project" value="InterPro"/>
</dbReference>
<feature type="non-terminal residue" evidence="3">
    <location>
        <position position="1"/>
    </location>
</feature>
<reference evidence="3" key="1">
    <citation type="journal article" date="2014" name="Front. Microbiol.">
        <title>High frequency of phylogenetically diverse reductive dehalogenase-homologous genes in deep subseafloor sedimentary metagenomes.</title>
        <authorList>
            <person name="Kawai M."/>
            <person name="Futagami T."/>
            <person name="Toyoda A."/>
            <person name="Takaki Y."/>
            <person name="Nishi S."/>
            <person name="Hori S."/>
            <person name="Arai W."/>
            <person name="Tsubouchi T."/>
            <person name="Morono Y."/>
            <person name="Uchiyama I."/>
            <person name="Ito T."/>
            <person name="Fujiyama A."/>
            <person name="Inagaki F."/>
            <person name="Takami H."/>
        </authorList>
    </citation>
    <scope>NUCLEOTIDE SEQUENCE</scope>
    <source>
        <strain evidence="3">Expedition CK06-06</strain>
    </source>
</reference>
<dbReference type="GO" id="GO:0005737">
    <property type="term" value="C:cytoplasm"/>
    <property type="evidence" value="ECO:0007669"/>
    <property type="project" value="InterPro"/>
</dbReference>
<evidence type="ECO:0000256" key="2">
    <source>
        <dbReference type="ARBA" id="ARBA00023277"/>
    </source>
</evidence>
<evidence type="ECO:0000313" key="3">
    <source>
        <dbReference type="EMBL" id="GAF73192.1"/>
    </source>
</evidence>
<comment type="caution">
    <text evidence="3">The sequence shown here is derived from an EMBL/GenBank/DDBJ whole genome shotgun (WGS) entry which is preliminary data.</text>
</comment>
<keyword evidence="2" id="KW-0119">Carbohydrate metabolism</keyword>
<sequence>FAEIEERRGAKITVDPRPVASAGDAQRVAKELQASPPDGLLLVMFYNGSLGHADVLLKAAAELGLPAVFFIGLGVKHGQVSHYRRPGVYFIQSLDNLAAIEYGVRMMQTKKVLAQTKLLSITEAPQPREGTEKFFGIKVRVIPFEHYAREFQRLKLGPEAAELIASFKAGAKEIRGVTAEAFQNAARAHLALEKLLADEGADGLTMNCLRRGMLKPCMSFSRLNGQLIPAACENDFAAMYTQLIGQLLIGRPGFQHNPCFETEANHYYASHCTCATKLHGPDGPSEDYLLRRFAHTNEGSCAIQVFWPQGEPVTMVHYYSDRPAKLDVYRGRVVKSHAMPPAAGCTTNVQIEITDRPDACSVAGHHNLIFCGDYAREFRLFANLMQMELMES</sequence>
<evidence type="ECO:0008006" key="4">
    <source>
        <dbReference type="Google" id="ProtNLM"/>
    </source>
</evidence>
<protein>
    <recommendedName>
        <fullName evidence="4">L-fucose isomerase C-terminal domain-containing protein</fullName>
    </recommendedName>
</protein>
<proteinExistence type="predicted"/>
<name>X0SBA2_9ZZZZ</name>
<dbReference type="EMBL" id="BARS01006753">
    <property type="protein sequence ID" value="GAF73192.1"/>
    <property type="molecule type" value="Genomic_DNA"/>
</dbReference>
<dbReference type="SUPFAM" id="SSF53743">
    <property type="entry name" value="FucI/AraA N-terminal and middle domains"/>
    <property type="match status" value="1"/>
</dbReference>
<accession>X0SBA2</accession>
<organism evidence="3">
    <name type="scientific">marine sediment metagenome</name>
    <dbReference type="NCBI Taxonomy" id="412755"/>
    <lineage>
        <taxon>unclassified sequences</taxon>
        <taxon>metagenomes</taxon>
        <taxon>ecological metagenomes</taxon>
    </lineage>
</organism>
<dbReference type="PANTHER" id="PTHR36120:SF2">
    <property type="entry name" value="FUCOSE ISOMERASE"/>
    <property type="match status" value="1"/>
</dbReference>
<dbReference type="GO" id="GO:0016861">
    <property type="term" value="F:intramolecular oxidoreductase activity, interconverting aldoses and ketoses"/>
    <property type="evidence" value="ECO:0007669"/>
    <property type="project" value="InterPro"/>
</dbReference>